<feature type="region of interest" description="Disordered" evidence="8">
    <location>
        <begin position="1"/>
        <end position="20"/>
    </location>
</feature>
<dbReference type="InterPro" id="IPR001356">
    <property type="entry name" value="HD"/>
</dbReference>
<dbReference type="InterPro" id="IPR009057">
    <property type="entry name" value="Homeodomain-like_sf"/>
</dbReference>
<dbReference type="SMART" id="SM00389">
    <property type="entry name" value="HOX"/>
    <property type="match status" value="1"/>
</dbReference>
<proteinExistence type="predicted"/>
<organism evidence="10 11">
    <name type="scientific">Mauremys mutica</name>
    <name type="common">yellowpond turtle</name>
    <dbReference type="NCBI Taxonomy" id="74926"/>
    <lineage>
        <taxon>Eukaryota</taxon>
        <taxon>Metazoa</taxon>
        <taxon>Chordata</taxon>
        <taxon>Craniata</taxon>
        <taxon>Vertebrata</taxon>
        <taxon>Euteleostomi</taxon>
        <taxon>Archelosauria</taxon>
        <taxon>Testudinata</taxon>
        <taxon>Testudines</taxon>
        <taxon>Cryptodira</taxon>
        <taxon>Durocryptodira</taxon>
        <taxon>Testudinoidea</taxon>
        <taxon>Geoemydidae</taxon>
        <taxon>Geoemydinae</taxon>
        <taxon>Mauremys</taxon>
    </lineage>
</organism>
<feature type="compositionally biased region" description="Pro residues" evidence="8">
    <location>
        <begin position="55"/>
        <end position="75"/>
    </location>
</feature>
<dbReference type="InterPro" id="IPR020479">
    <property type="entry name" value="HD_metazoa"/>
</dbReference>
<keyword evidence="5 6" id="KW-0539">Nucleus</keyword>
<dbReference type="FunFam" id="1.10.10.60:FF:000113">
    <property type="entry name" value="homeobox protein Hox-B1"/>
    <property type="match status" value="1"/>
</dbReference>
<evidence type="ECO:0000256" key="1">
    <source>
        <dbReference type="ARBA" id="ARBA00004123"/>
    </source>
</evidence>
<protein>
    <recommendedName>
        <fullName evidence="9">Homeobox domain-containing protein</fullName>
    </recommendedName>
</protein>
<dbReference type="PANTHER" id="PTHR45946">
    <property type="entry name" value="HOMEOBOX PROTEIN ROUGH-RELATED"/>
    <property type="match status" value="1"/>
</dbReference>
<dbReference type="Gene3D" id="1.10.10.60">
    <property type="entry name" value="Homeodomain-like"/>
    <property type="match status" value="1"/>
</dbReference>
<dbReference type="GO" id="GO:0000978">
    <property type="term" value="F:RNA polymerase II cis-regulatory region sequence-specific DNA binding"/>
    <property type="evidence" value="ECO:0007669"/>
    <property type="project" value="TreeGrafter"/>
</dbReference>
<keyword evidence="11" id="KW-1185">Reference proteome</keyword>
<evidence type="ECO:0000259" key="9">
    <source>
        <dbReference type="PROSITE" id="PS50071"/>
    </source>
</evidence>
<dbReference type="Pfam" id="PF00046">
    <property type="entry name" value="Homeodomain"/>
    <property type="match status" value="1"/>
</dbReference>
<keyword evidence="3 6" id="KW-0238">DNA-binding</keyword>
<feature type="domain" description="Homeobox" evidence="9">
    <location>
        <begin position="203"/>
        <end position="263"/>
    </location>
</feature>
<comment type="caution">
    <text evidence="10">The sequence shown here is derived from an EMBL/GenBank/DDBJ whole genome shotgun (WGS) entry which is preliminary data.</text>
</comment>
<sequence>MNSPPELGWGGESRAGYAGTCPGEQRLQRLQQGPRNLRGAGEDRGVPGRELPIAGPHPPHIPSPPGQAHPFPAPSRYPAAGPRHLYAPSQPPGAAFSPGYNSSCCSPYPPGSPDPDFPGGGLPPSSSAYPACLIGPRSGGRGVDRYHACSQDPPSCNSLVVPEDRGDLSQDVYGDTKTFEWMRVKRNLPRTVKSGDCGFARETNAVSPRTNFSTKQLTELEKEFHFNKYLTRARRVEIACALQLNETQVKIWFQNRRMKQKKRERASFPEGSAGCNGPESSSDKSDITSPATSPSRSNEATTPPI</sequence>
<evidence type="ECO:0000256" key="5">
    <source>
        <dbReference type="ARBA" id="ARBA00023242"/>
    </source>
</evidence>
<reference evidence="10" key="1">
    <citation type="submission" date="2021-09" db="EMBL/GenBank/DDBJ databases">
        <title>The genome of Mauremys mutica provides insights into the evolution of semi-aquatic lifestyle.</title>
        <authorList>
            <person name="Gong S."/>
            <person name="Gao Y."/>
        </authorList>
    </citation>
    <scope>NUCLEOTIDE SEQUENCE</scope>
    <source>
        <strain evidence="10">MM-2020</strain>
        <tissue evidence="10">Muscle</tissue>
    </source>
</reference>
<dbReference type="GO" id="GO:0005634">
    <property type="term" value="C:nucleus"/>
    <property type="evidence" value="ECO:0007669"/>
    <property type="project" value="UniProtKB-SubCell"/>
</dbReference>
<evidence type="ECO:0000256" key="6">
    <source>
        <dbReference type="PROSITE-ProRule" id="PRU00108"/>
    </source>
</evidence>
<gene>
    <name evidence="10" type="ORF">KIL84_020664</name>
</gene>
<dbReference type="InterPro" id="IPR017970">
    <property type="entry name" value="Homeobox_CS"/>
</dbReference>
<feature type="DNA-binding region" description="Homeobox" evidence="6">
    <location>
        <begin position="205"/>
        <end position="264"/>
    </location>
</feature>
<dbReference type="EMBL" id="JAHDVG010000475">
    <property type="protein sequence ID" value="KAH1175930.1"/>
    <property type="molecule type" value="Genomic_DNA"/>
</dbReference>
<evidence type="ECO:0000313" key="11">
    <source>
        <dbReference type="Proteomes" id="UP000827986"/>
    </source>
</evidence>
<dbReference type="InterPro" id="IPR046327">
    <property type="entry name" value="HXA1/B1/D1"/>
</dbReference>
<dbReference type="PROSITE" id="PS00027">
    <property type="entry name" value="HOMEOBOX_1"/>
    <property type="match status" value="1"/>
</dbReference>
<dbReference type="GO" id="GO:0000981">
    <property type="term" value="F:DNA-binding transcription factor activity, RNA polymerase II-specific"/>
    <property type="evidence" value="ECO:0007669"/>
    <property type="project" value="InterPro"/>
</dbReference>
<dbReference type="PROSITE" id="PS50071">
    <property type="entry name" value="HOMEOBOX_2"/>
    <property type="match status" value="1"/>
</dbReference>
<evidence type="ECO:0000313" key="10">
    <source>
        <dbReference type="EMBL" id="KAH1175930.1"/>
    </source>
</evidence>
<accession>A0A9D3XB20</accession>
<keyword evidence="2" id="KW-0217">Developmental protein</keyword>
<name>A0A9D3XB20_9SAUR</name>
<feature type="compositionally biased region" description="Polar residues" evidence="8">
    <location>
        <begin position="287"/>
        <end position="305"/>
    </location>
</feature>
<dbReference type="PRINTS" id="PR00024">
    <property type="entry name" value="HOMEOBOX"/>
</dbReference>
<feature type="region of interest" description="Disordered" evidence="8">
    <location>
        <begin position="260"/>
        <end position="305"/>
    </location>
</feature>
<dbReference type="PANTHER" id="PTHR45946:SF4">
    <property type="entry name" value="HOMEOBOX PROTEIN ROUGH-RELATED"/>
    <property type="match status" value="1"/>
</dbReference>
<dbReference type="CDD" id="cd00086">
    <property type="entry name" value="homeodomain"/>
    <property type="match status" value="1"/>
</dbReference>
<feature type="region of interest" description="Disordered" evidence="8">
    <location>
        <begin position="28"/>
        <end position="93"/>
    </location>
</feature>
<dbReference type="AlphaFoldDB" id="A0A9D3XB20"/>
<dbReference type="Proteomes" id="UP000827986">
    <property type="component" value="Unassembled WGS sequence"/>
</dbReference>
<evidence type="ECO:0000256" key="7">
    <source>
        <dbReference type="RuleBase" id="RU000682"/>
    </source>
</evidence>
<evidence type="ECO:0000256" key="2">
    <source>
        <dbReference type="ARBA" id="ARBA00022473"/>
    </source>
</evidence>
<keyword evidence="4 6" id="KW-0371">Homeobox</keyword>
<evidence type="ECO:0000256" key="8">
    <source>
        <dbReference type="SAM" id="MobiDB-lite"/>
    </source>
</evidence>
<evidence type="ECO:0000256" key="3">
    <source>
        <dbReference type="ARBA" id="ARBA00023125"/>
    </source>
</evidence>
<dbReference type="SUPFAM" id="SSF46689">
    <property type="entry name" value="Homeodomain-like"/>
    <property type="match status" value="1"/>
</dbReference>
<comment type="subcellular location">
    <subcellularLocation>
        <location evidence="1 6 7">Nucleus</location>
    </subcellularLocation>
</comment>
<evidence type="ECO:0000256" key="4">
    <source>
        <dbReference type="ARBA" id="ARBA00023155"/>
    </source>
</evidence>